<feature type="signal peptide" evidence="1">
    <location>
        <begin position="1"/>
        <end position="18"/>
    </location>
</feature>
<evidence type="ECO:0000256" key="1">
    <source>
        <dbReference type="SAM" id="SignalP"/>
    </source>
</evidence>
<feature type="chain" id="PRO_5040227101" evidence="1">
    <location>
        <begin position="19"/>
        <end position="111"/>
    </location>
</feature>
<evidence type="ECO:0000313" key="3">
    <source>
        <dbReference type="Proteomes" id="UP000807353"/>
    </source>
</evidence>
<organism evidence="2 3">
    <name type="scientific">Collybia nuda</name>
    <dbReference type="NCBI Taxonomy" id="64659"/>
    <lineage>
        <taxon>Eukaryota</taxon>
        <taxon>Fungi</taxon>
        <taxon>Dikarya</taxon>
        <taxon>Basidiomycota</taxon>
        <taxon>Agaricomycotina</taxon>
        <taxon>Agaricomycetes</taxon>
        <taxon>Agaricomycetidae</taxon>
        <taxon>Agaricales</taxon>
        <taxon>Tricholomatineae</taxon>
        <taxon>Clitocybaceae</taxon>
        <taxon>Collybia</taxon>
    </lineage>
</organism>
<comment type="caution">
    <text evidence="2">The sequence shown here is derived from an EMBL/GenBank/DDBJ whole genome shotgun (WGS) entry which is preliminary data.</text>
</comment>
<keyword evidence="3" id="KW-1185">Reference proteome</keyword>
<gene>
    <name evidence="2" type="ORF">BDZ94DRAFT_345425</name>
</gene>
<accession>A0A9P5YBM5</accession>
<reference evidence="2" key="1">
    <citation type="submission" date="2020-11" db="EMBL/GenBank/DDBJ databases">
        <authorList>
            <consortium name="DOE Joint Genome Institute"/>
            <person name="Ahrendt S."/>
            <person name="Riley R."/>
            <person name="Andreopoulos W."/>
            <person name="Labutti K."/>
            <person name="Pangilinan J."/>
            <person name="Ruiz-Duenas F.J."/>
            <person name="Barrasa J.M."/>
            <person name="Sanchez-Garcia M."/>
            <person name="Camarero S."/>
            <person name="Miyauchi S."/>
            <person name="Serrano A."/>
            <person name="Linde D."/>
            <person name="Babiker R."/>
            <person name="Drula E."/>
            <person name="Ayuso-Fernandez I."/>
            <person name="Pacheco R."/>
            <person name="Padilla G."/>
            <person name="Ferreira P."/>
            <person name="Barriuso J."/>
            <person name="Kellner H."/>
            <person name="Castanera R."/>
            <person name="Alfaro M."/>
            <person name="Ramirez L."/>
            <person name="Pisabarro A.G."/>
            <person name="Kuo A."/>
            <person name="Tritt A."/>
            <person name="Lipzen A."/>
            <person name="He G."/>
            <person name="Yan M."/>
            <person name="Ng V."/>
            <person name="Cullen D."/>
            <person name="Martin F."/>
            <person name="Rosso M.-N."/>
            <person name="Henrissat B."/>
            <person name="Hibbett D."/>
            <person name="Martinez A.T."/>
            <person name="Grigoriev I.V."/>
        </authorList>
    </citation>
    <scope>NUCLEOTIDE SEQUENCE</scope>
    <source>
        <strain evidence="2">CBS 247.69</strain>
    </source>
</reference>
<name>A0A9P5YBM5_9AGAR</name>
<evidence type="ECO:0000313" key="2">
    <source>
        <dbReference type="EMBL" id="KAF9465461.1"/>
    </source>
</evidence>
<sequence length="111" mass="11142">MYTFAALFIIALAAFSNAAPTRMEDTGLISAIGSSTNAGNTITESLGGTYQRYDGDTTPRTSRLLGLDLSGISDSVTGLGGNTVGAVGSAVGSAANLAGNTGLESFEATNW</sequence>
<keyword evidence="1" id="KW-0732">Signal</keyword>
<dbReference type="Proteomes" id="UP000807353">
    <property type="component" value="Unassembled WGS sequence"/>
</dbReference>
<dbReference type="EMBL" id="MU150247">
    <property type="protein sequence ID" value="KAF9465461.1"/>
    <property type="molecule type" value="Genomic_DNA"/>
</dbReference>
<dbReference type="AlphaFoldDB" id="A0A9P5YBM5"/>
<proteinExistence type="predicted"/>
<protein>
    <submittedName>
        <fullName evidence="2">Uncharacterized protein</fullName>
    </submittedName>
</protein>